<reference evidence="1" key="1">
    <citation type="submission" date="2018-09" db="EMBL/GenBank/DDBJ databases">
        <title>A genomic encyclopedia of anaerobic methanotrophic archaea.</title>
        <authorList>
            <person name="Skennerton C.T."/>
            <person name="Chadwick G.L."/>
            <person name="Laso-Perez R."/>
            <person name="Leu A.O."/>
            <person name="Speth D.R."/>
            <person name="Yu H."/>
            <person name="Morgan-Lang C."/>
            <person name="Hatzenpichler R."/>
            <person name="Goudeau D."/>
            <person name="Malmstrom R."/>
            <person name="Woyke T."/>
            <person name="Hallam S."/>
            <person name="Tyson G.W."/>
            <person name="Wegener G."/>
            <person name="Boetius A."/>
            <person name="Orphan V.J."/>
        </authorList>
    </citation>
    <scope>NUCLEOTIDE SEQUENCE</scope>
    <source>
        <strain evidence="1">CONS3730D10UFb2</strain>
    </source>
</reference>
<dbReference type="Proteomes" id="UP000315423">
    <property type="component" value="Unassembled WGS sequence"/>
</dbReference>
<organism evidence="1 2">
    <name type="scientific">Candidatus Methanomarinus sp</name>
    <dbReference type="NCBI Taxonomy" id="3386244"/>
    <lineage>
        <taxon>Archaea</taxon>
        <taxon>Methanobacteriati</taxon>
        <taxon>Methanobacteriota</taxon>
        <taxon>Stenosarchaea group</taxon>
        <taxon>Methanomicrobia</taxon>
        <taxon>Methanosarcinales</taxon>
        <taxon>ANME-2 cluster</taxon>
        <taxon>Candidatus Methanocomedenaceae</taxon>
        <taxon>Candidatus Methanomarinus</taxon>
    </lineage>
</organism>
<comment type="caution">
    <text evidence="1">The sequence shown here is derived from an EMBL/GenBank/DDBJ whole genome shotgun (WGS) entry which is preliminary data.</text>
</comment>
<sequence length="96" mass="10944">MLTDRVQTELELLERHIIILACVIQKGPIGIIKLSEEVNIPSHKVRYSLRVLEQERLINPSTHGAIATDDAKDLIKHIDSTIDNLREKIDNIDKPK</sequence>
<accession>A0AC61SBB8</accession>
<gene>
    <name evidence="1" type="ORF">C5S46_03210</name>
</gene>
<evidence type="ECO:0000313" key="2">
    <source>
        <dbReference type="Proteomes" id="UP000315423"/>
    </source>
</evidence>
<protein>
    <submittedName>
        <fullName evidence="1">Uncharacterized protein</fullName>
    </submittedName>
</protein>
<evidence type="ECO:0000313" key="1">
    <source>
        <dbReference type="EMBL" id="TKY91945.1"/>
    </source>
</evidence>
<name>A0AC61SBB8_9EURY</name>
<dbReference type="EMBL" id="QYBA01000103">
    <property type="protein sequence ID" value="TKY91945.1"/>
    <property type="molecule type" value="Genomic_DNA"/>
</dbReference>
<proteinExistence type="predicted"/>